<sequence length="169" mass="18416">MAERRPDATVSPAGDSDPGVHKTHVFDVATALEPLEDKDGSWVFSTHVHPQFKNINDPYGGWSAAVLARAMLRCAKPGMELVSITTDFLSAVPDGPLHITVHSDRSGRGTEFWRAGLASEDSDTLTNRATAVLARRRDTVEWVEGDCPEVPSPAVCTRIELPLAWSRVI</sequence>
<evidence type="ECO:0000259" key="2">
    <source>
        <dbReference type="Pfam" id="PF13622"/>
    </source>
</evidence>
<accession>A0A382A9W7</accession>
<dbReference type="InterPro" id="IPR029069">
    <property type="entry name" value="HotDog_dom_sf"/>
</dbReference>
<evidence type="ECO:0000256" key="1">
    <source>
        <dbReference type="SAM" id="MobiDB-lite"/>
    </source>
</evidence>
<dbReference type="Pfam" id="PF13622">
    <property type="entry name" value="4HBT_3"/>
    <property type="match status" value="1"/>
</dbReference>
<organism evidence="3">
    <name type="scientific">marine metagenome</name>
    <dbReference type="NCBI Taxonomy" id="408172"/>
    <lineage>
        <taxon>unclassified sequences</taxon>
        <taxon>metagenomes</taxon>
        <taxon>ecological metagenomes</taxon>
    </lineage>
</organism>
<dbReference type="InterPro" id="IPR042171">
    <property type="entry name" value="Acyl-CoA_hotdog"/>
</dbReference>
<dbReference type="InterPro" id="IPR049449">
    <property type="entry name" value="TesB_ACOT8-like_N"/>
</dbReference>
<gene>
    <name evidence="3" type="ORF">METZ01_LOCUS151169</name>
</gene>
<dbReference type="SUPFAM" id="SSF54637">
    <property type="entry name" value="Thioesterase/thiol ester dehydrase-isomerase"/>
    <property type="match status" value="1"/>
</dbReference>
<evidence type="ECO:0000313" key="3">
    <source>
        <dbReference type="EMBL" id="SVA98315.1"/>
    </source>
</evidence>
<reference evidence="3" key="1">
    <citation type="submission" date="2018-05" db="EMBL/GenBank/DDBJ databases">
        <authorList>
            <person name="Lanie J.A."/>
            <person name="Ng W.-L."/>
            <person name="Kazmierczak K.M."/>
            <person name="Andrzejewski T.M."/>
            <person name="Davidsen T.M."/>
            <person name="Wayne K.J."/>
            <person name="Tettelin H."/>
            <person name="Glass J.I."/>
            <person name="Rusch D."/>
            <person name="Podicherti R."/>
            <person name="Tsui H.-C.T."/>
            <person name="Winkler M.E."/>
        </authorList>
    </citation>
    <scope>NUCLEOTIDE SEQUENCE</scope>
</reference>
<name>A0A382A9W7_9ZZZZ</name>
<proteinExistence type="predicted"/>
<feature type="domain" description="Acyl-CoA thioesterase-like N-terminal HotDog" evidence="2">
    <location>
        <begin position="52"/>
        <end position="132"/>
    </location>
</feature>
<dbReference type="Gene3D" id="2.40.160.210">
    <property type="entry name" value="Acyl-CoA thioesterase, double hotdog domain"/>
    <property type="match status" value="1"/>
</dbReference>
<feature type="non-terminal residue" evidence="3">
    <location>
        <position position="169"/>
    </location>
</feature>
<dbReference type="AlphaFoldDB" id="A0A382A9W7"/>
<feature type="region of interest" description="Disordered" evidence="1">
    <location>
        <begin position="1"/>
        <end position="21"/>
    </location>
</feature>
<dbReference type="EMBL" id="UINC01024523">
    <property type="protein sequence ID" value="SVA98315.1"/>
    <property type="molecule type" value="Genomic_DNA"/>
</dbReference>
<protein>
    <recommendedName>
        <fullName evidence="2">Acyl-CoA thioesterase-like N-terminal HotDog domain-containing protein</fullName>
    </recommendedName>
</protein>